<evidence type="ECO:0000256" key="1">
    <source>
        <dbReference type="ARBA" id="ARBA00008115"/>
    </source>
</evidence>
<dbReference type="OrthoDB" id="269804at2759"/>
<protein>
    <recommendedName>
        <fullName evidence="11">Ribosomal RNA small subunit methyltransferase NEP1</fullName>
    </recommendedName>
</protein>
<evidence type="ECO:0000256" key="3">
    <source>
        <dbReference type="ARBA" id="ARBA00022552"/>
    </source>
</evidence>
<accession>L2GYM3</accession>
<evidence type="ECO:0000256" key="2">
    <source>
        <dbReference type="ARBA" id="ARBA00022517"/>
    </source>
</evidence>
<dbReference type="GO" id="GO:0019843">
    <property type="term" value="F:rRNA binding"/>
    <property type="evidence" value="ECO:0007669"/>
    <property type="project" value="UniProtKB-KW"/>
</dbReference>
<dbReference type="HOGENOM" id="CLU_055846_1_3_1"/>
<dbReference type="GO" id="GO:0000480">
    <property type="term" value="P:endonucleolytic cleavage in 5'-ETS of tricistronic rRNA transcript (SSU-rRNA, 5.8S rRNA, LSU-rRNA)"/>
    <property type="evidence" value="ECO:0007669"/>
    <property type="project" value="EnsemblFungi"/>
</dbReference>
<dbReference type="VEuPathDB" id="MicrosporidiaDB:VCUG_00199"/>
<dbReference type="SUPFAM" id="SSF75217">
    <property type="entry name" value="alpha/beta knot"/>
    <property type="match status" value="1"/>
</dbReference>
<evidence type="ECO:0000256" key="6">
    <source>
        <dbReference type="ARBA" id="ARBA00022691"/>
    </source>
</evidence>
<keyword evidence="3" id="KW-0698">rRNA processing</keyword>
<evidence type="ECO:0000313" key="9">
    <source>
        <dbReference type="EMBL" id="ELA48363.1"/>
    </source>
</evidence>
<dbReference type="OMA" id="VACAKVC"/>
<gene>
    <name evidence="9" type="ORF">VCUG_00199</name>
</gene>
<dbReference type="GO" id="GO:0005880">
    <property type="term" value="C:nuclear microtubule"/>
    <property type="evidence" value="ECO:0007669"/>
    <property type="project" value="EnsemblFungi"/>
</dbReference>
<dbReference type="RefSeq" id="XP_008073220.1">
    <property type="nucleotide sequence ID" value="XM_008075029.1"/>
</dbReference>
<sequence>MTKKIFFVIQEAPFAGTEKHRITQSRPSAPARPDITHHILLTIIDSPLYKANKCKVYIKTVNNILVEINEGTRIPRTMTRFMGLMRDVLRKLRIKSEDKTLMRVIKSKMDFPPGAVKIGMSHEGERICNEHFAADNVVLYVSAKQRGEDRFEDTDIRMKVSDYELSGAAAVGKAIYFIEGMLDIF</sequence>
<dbReference type="GO" id="GO:0032040">
    <property type="term" value="C:small-subunit processome"/>
    <property type="evidence" value="ECO:0007669"/>
    <property type="project" value="EnsemblFungi"/>
</dbReference>
<dbReference type="InterPro" id="IPR029026">
    <property type="entry name" value="tRNA_m1G_MTases_N"/>
</dbReference>
<evidence type="ECO:0008006" key="11">
    <source>
        <dbReference type="Google" id="ProtNLM"/>
    </source>
</evidence>
<proteinExistence type="inferred from homology"/>
<dbReference type="GO" id="GO:0005737">
    <property type="term" value="C:cytoplasm"/>
    <property type="evidence" value="ECO:0007669"/>
    <property type="project" value="EnsemblFungi"/>
</dbReference>
<dbReference type="EMBL" id="GL877405">
    <property type="protein sequence ID" value="ELA48363.1"/>
    <property type="molecule type" value="Genomic_DNA"/>
</dbReference>
<dbReference type="GO" id="GO:0000472">
    <property type="term" value="P:endonucleolytic cleavage to generate mature 5'-end of SSU-rRNA from (SSU-rRNA, 5.8S rRNA, LSU-rRNA)"/>
    <property type="evidence" value="ECO:0007669"/>
    <property type="project" value="EnsemblFungi"/>
</dbReference>
<dbReference type="GO" id="GO:0034399">
    <property type="term" value="C:nuclear periphery"/>
    <property type="evidence" value="ECO:0007669"/>
    <property type="project" value="EnsemblFungi"/>
</dbReference>
<comment type="similarity">
    <text evidence="1">Belongs to the class IV-like SAM-binding methyltransferase superfamily. RNA methyltransferase NEP1 family.</text>
</comment>
<organism evidence="9 10">
    <name type="scientific">Vavraia culicis (isolate floridensis)</name>
    <name type="common">Microsporidian parasite</name>
    <dbReference type="NCBI Taxonomy" id="948595"/>
    <lineage>
        <taxon>Eukaryota</taxon>
        <taxon>Fungi</taxon>
        <taxon>Fungi incertae sedis</taxon>
        <taxon>Microsporidia</taxon>
        <taxon>Pleistophoridae</taxon>
        <taxon>Vavraia</taxon>
    </lineage>
</organism>
<dbReference type="PANTHER" id="PTHR12636">
    <property type="entry name" value="NEP1/MRA1"/>
    <property type="match status" value="1"/>
</dbReference>
<dbReference type="InterPro" id="IPR005304">
    <property type="entry name" value="Rbsml_bgen_MeTrfase_EMG1/NEP1"/>
</dbReference>
<keyword evidence="5" id="KW-0808">Transferase</keyword>
<dbReference type="InParanoid" id="L2GYM3"/>
<keyword evidence="8" id="KW-0694">RNA-binding</keyword>
<dbReference type="PANTHER" id="PTHR12636:SF5">
    <property type="entry name" value="RIBOSOMAL RNA SMALL SUBUNIT METHYLTRANSFERASE NEP1"/>
    <property type="match status" value="1"/>
</dbReference>
<keyword evidence="10" id="KW-1185">Reference proteome</keyword>
<reference evidence="10" key="1">
    <citation type="submission" date="2011-03" db="EMBL/GenBank/DDBJ databases">
        <title>The genome sequence of Vavraia culicis strain floridensis.</title>
        <authorList>
            <consortium name="The Broad Institute Genome Sequencing Platform"/>
            <person name="Cuomo C."/>
            <person name="Becnel J."/>
            <person name="Sanscrainte N."/>
            <person name="Young S.K."/>
            <person name="Zeng Q."/>
            <person name="Gargeya S."/>
            <person name="Fitzgerald M."/>
            <person name="Haas B."/>
            <person name="Abouelleil A."/>
            <person name="Alvarado L."/>
            <person name="Arachchi H.M."/>
            <person name="Berlin A."/>
            <person name="Chapman S.B."/>
            <person name="Gearin G."/>
            <person name="Goldberg J."/>
            <person name="Griggs A."/>
            <person name="Gujja S."/>
            <person name="Hansen M."/>
            <person name="Heiman D."/>
            <person name="Howarth C."/>
            <person name="Larimer J."/>
            <person name="Lui A."/>
            <person name="MacDonald P.J.P."/>
            <person name="McCowen C."/>
            <person name="Montmayeur A."/>
            <person name="Murphy C."/>
            <person name="Neiman D."/>
            <person name="Pearson M."/>
            <person name="Priest M."/>
            <person name="Roberts A."/>
            <person name="Saif S."/>
            <person name="Shea T."/>
            <person name="Sisk P."/>
            <person name="Stolte C."/>
            <person name="Sykes S."/>
            <person name="Wortman J."/>
            <person name="Nusbaum C."/>
            <person name="Birren B."/>
        </authorList>
    </citation>
    <scope>NUCLEOTIDE SEQUENCE [LARGE SCALE GENOMIC DNA]</scope>
    <source>
        <strain evidence="10">floridensis</strain>
    </source>
</reference>
<dbReference type="GO" id="GO:0030686">
    <property type="term" value="C:90S preribosome"/>
    <property type="evidence" value="ECO:0007669"/>
    <property type="project" value="EnsemblFungi"/>
</dbReference>
<dbReference type="Pfam" id="PF03587">
    <property type="entry name" value="EMG1"/>
    <property type="match status" value="1"/>
</dbReference>
<keyword evidence="6" id="KW-0949">S-adenosyl-L-methionine</keyword>
<dbReference type="GO" id="GO:0070037">
    <property type="term" value="F:rRNA (pseudouridine) methyltransferase activity"/>
    <property type="evidence" value="ECO:0007669"/>
    <property type="project" value="EnsemblFungi"/>
</dbReference>
<keyword evidence="4" id="KW-0489">Methyltransferase</keyword>
<evidence type="ECO:0000256" key="5">
    <source>
        <dbReference type="ARBA" id="ARBA00022679"/>
    </source>
</evidence>
<dbReference type="GeneID" id="19878090"/>
<evidence type="ECO:0000256" key="7">
    <source>
        <dbReference type="ARBA" id="ARBA00022730"/>
    </source>
</evidence>
<evidence type="ECO:0000256" key="4">
    <source>
        <dbReference type="ARBA" id="ARBA00022603"/>
    </source>
</evidence>
<dbReference type="AlphaFoldDB" id="L2GYM3"/>
<dbReference type="STRING" id="948595.L2GYM3"/>
<evidence type="ECO:0000313" key="10">
    <source>
        <dbReference type="Proteomes" id="UP000011081"/>
    </source>
</evidence>
<dbReference type="InterPro" id="IPR029028">
    <property type="entry name" value="Alpha/beta_knot_MTases"/>
</dbReference>
<dbReference type="GO" id="GO:0000447">
    <property type="term" value="P:endonucleolytic cleavage in ITS1 to separate SSU-rRNA from 5.8S rRNA and LSU-rRNA from tricistronic rRNA transcript (SSU-rRNA, 5.8S rRNA, LSU-rRNA)"/>
    <property type="evidence" value="ECO:0007669"/>
    <property type="project" value="EnsemblFungi"/>
</dbReference>
<keyword evidence="2" id="KW-0690">Ribosome biogenesis</keyword>
<name>L2GYM3_VAVCU</name>
<dbReference type="Proteomes" id="UP000011081">
    <property type="component" value="Unassembled WGS sequence"/>
</dbReference>
<dbReference type="GO" id="GO:0070475">
    <property type="term" value="P:rRNA base methylation"/>
    <property type="evidence" value="ECO:0007669"/>
    <property type="project" value="EnsemblFungi"/>
</dbReference>
<dbReference type="GO" id="GO:0042802">
    <property type="term" value="F:identical protein binding"/>
    <property type="evidence" value="ECO:0007669"/>
    <property type="project" value="EnsemblFungi"/>
</dbReference>
<dbReference type="Gene3D" id="3.40.1280.10">
    <property type="match status" value="1"/>
</dbReference>
<evidence type="ECO:0000256" key="8">
    <source>
        <dbReference type="ARBA" id="ARBA00022884"/>
    </source>
</evidence>
<keyword evidence="7" id="KW-0699">rRNA-binding</keyword>